<dbReference type="PROSITE" id="PS00885">
    <property type="entry name" value="EPSP_SYNTHASE_2"/>
    <property type="match status" value="1"/>
</dbReference>
<feature type="binding site" evidence="8">
    <location>
        <position position="339"/>
    </location>
    <ligand>
        <name>3-phosphoshikimate</name>
        <dbReference type="ChEBI" id="CHEBI:145989"/>
    </ligand>
</feature>
<proteinExistence type="inferred from homology"/>
<dbReference type="FunFam" id="3.65.10.10:FF:000003">
    <property type="entry name" value="3-phosphoshikimate 1-carboxyvinyltransferase"/>
    <property type="match status" value="1"/>
</dbReference>
<dbReference type="AlphaFoldDB" id="A0A220VF98"/>
<comment type="function">
    <text evidence="8">Catalyzes the transfer of the enolpyruvyl moiety of phosphoenolpyruvate (PEP) to the 5-hydroxyl of shikimate-3-phosphate (S3P) to produce enolpyruvyl shikimate-3-phosphate and inorganic phosphate.</text>
</comment>
<dbReference type="EC" id="2.5.1.19" evidence="8"/>
<evidence type="ECO:0000256" key="1">
    <source>
        <dbReference type="ARBA" id="ARBA00004811"/>
    </source>
</evidence>
<keyword evidence="5 8" id="KW-0808">Transferase</keyword>
<comment type="pathway">
    <text evidence="1 8">Metabolic intermediate biosynthesis; chorismate biosynthesis; chorismate from D-erythrose 4-phosphate and phosphoenolpyruvate: step 6/7.</text>
</comment>
<dbReference type="PANTHER" id="PTHR21090">
    <property type="entry name" value="AROM/DEHYDROQUINATE SYNTHASE"/>
    <property type="match status" value="1"/>
</dbReference>
<dbReference type="FunFam" id="3.65.10.10:FF:000004">
    <property type="entry name" value="3-phosphoshikimate 1-carboxyvinyltransferase"/>
    <property type="match status" value="1"/>
</dbReference>
<evidence type="ECO:0000256" key="3">
    <source>
        <dbReference type="ARBA" id="ARBA00022490"/>
    </source>
</evidence>
<feature type="binding site" evidence="8">
    <location>
        <position position="172"/>
    </location>
    <ligand>
        <name>3-phosphoshikimate</name>
        <dbReference type="ChEBI" id="CHEBI:145989"/>
    </ligand>
</feature>
<keyword evidence="11" id="KW-1185">Reference proteome</keyword>
<name>A0A220VF98_9GAMM</name>
<dbReference type="NCBIfam" id="TIGR01356">
    <property type="entry name" value="aroA"/>
    <property type="match status" value="1"/>
</dbReference>
<keyword evidence="3 8" id="KW-0963">Cytoplasm</keyword>
<dbReference type="Proteomes" id="UP000242175">
    <property type="component" value="Chromosome large"/>
</dbReference>
<dbReference type="GO" id="GO:0008652">
    <property type="term" value="P:amino acid biosynthetic process"/>
    <property type="evidence" value="ECO:0007669"/>
    <property type="project" value="UniProtKB-KW"/>
</dbReference>
<comment type="similarity">
    <text evidence="2 8">Belongs to the EPSP synthase family.</text>
</comment>
<feature type="binding site" evidence="8">
    <location>
        <position position="389"/>
    </location>
    <ligand>
        <name>phosphoenolpyruvate</name>
        <dbReference type="ChEBI" id="CHEBI:58702"/>
    </ligand>
</feature>
<feature type="binding site" evidence="8">
    <location>
        <position position="173"/>
    </location>
    <ligand>
        <name>3-phosphoshikimate</name>
        <dbReference type="ChEBI" id="CHEBI:145989"/>
    </ligand>
</feature>
<evidence type="ECO:0000259" key="9">
    <source>
        <dbReference type="Pfam" id="PF00275"/>
    </source>
</evidence>
<feature type="domain" description="Enolpyruvate transferase" evidence="9">
    <location>
        <begin position="7"/>
        <end position="423"/>
    </location>
</feature>
<evidence type="ECO:0000256" key="6">
    <source>
        <dbReference type="ARBA" id="ARBA00023141"/>
    </source>
</evidence>
<feature type="binding site" evidence="8">
    <location>
        <position position="199"/>
    </location>
    <ligand>
        <name>3-phosphoshikimate</name>
        <dbReference type="ChEBI" id="CHEBI:145989"/>
    </ligand>
</feature>
<dbReference type="GO" id="GO:0009423">
    <property type="term" value="P:chorismate biosynthetic process"/>
    <property type="evidence" value="ECO:0007669"/>
    <property type="project" value="UniProtKB-UniRule"/>
</dbReference>
<dbReference type="InterPro" id="IPR036968">
    <property type="entry name" value="Enolpyruvate_Tfrase_sf"/>
</dbReference>
<evidence type="ECO:0000313" key="11">
    <source>
        <dbReference type="Proteomes" id="UP000242175"/>
    </source>
</evidence>
<feature type="binding site" evidence="8">
    <location>
        <position position="27"/>
    </location>
    <ligand>
        <name>3-phosphoshikimate</name>
        <dbReference type="ChEBI" id="CHEBI:145989"/>
    </ligand>
</feature>
<feature type="binding site" evidence="8">
    <location>
        <position position="22"/>
    </location>
    <ligand>
        <name>3-phosphoshikimate</name>
        <dbReference type="ChEBI" id="CHEBI:145989"/>
    </ligand>
</feature>
<dbReference type="CDD" id="cd01556">
    <property type="entry name" value="EPSP_synthase"/>
    <property type="match status" value="1"/>
</dbReference>
<feature type="binding site" evidence="8">
    <location>
        <position position="316"/>
    </location>
    <ligand>
        <name>3-phosphoshikimate</name>
        <dbReference type="ChEBI" id="CHEBI:145989"/>
    </ligand>
</feature>
<dbReference type="UniPathway" id="UPA00053">
    <property type="reaction ID" value="UER00089"/>
</dbReference>
<dbReference type="SUPFAM" id="SSF55205">
    <property type="entry name" value="EPT/RTPC-like"/>
    <property type="match status" value="1"/>
</dbReference>
<dbReference type="InterPro" id="IPR013792">
    <property type="entry name" value="RNA3'P_cycl/enolpyr_Trfase_a/b"/>
</dbReference>
<feature type="binding site" evidence="8">
    <location>
        <position position="22"/>
    </location>
    <ligand>
        <name>phosphoenolpyruvate</name>
        <dbReference type="ChEBI" id="CHEBI:58702"/>
    </ligand>
</feature>
<dbReference type="PROSITE" id="PS00104">
    <property type="entry name" value="EPSP_SYNTHASE_1"/>
    <property type="match status" value="1"/>
</dbReference>
<organism evidence="10 11">
    <name type="scientific">Paraphotobacterium marinum</name>
    <dbReference type="NCBI Taxonomy" id="1755811"/>
    <lineage>
        <taxon>Bacteria</taxon>
        <taxon>Pseudomonadati</taxon>
        <taxon>Pseudomonadota</taxon>
        <taxon>Gammaproteobacteria</taxon>
        <taxon>Vibrionales</taxon>
        <taxon>Vibrionaceae</taxon>
        <taxon>Paraphotobacterium</taxon>
    </lineage>
</organism>
<dbReference type="GO" id="GO:0009073">
    <property type="term" value="P:aromatic amino acid family biosynthetic process"/>
    <property type="evidence" value="ECO:0007669"/>
    <property type="project" value="UniProtKB-KW"/>
</dbReference>
<feature type="binding site" evidence="8">
    <location>
        <position position="23"/>
    </location>
    <ligand>
        <name>3-phosphoshikimate</name>
        <dbReference type="ChEBI" id="CHEBI:145989"/>
    </ligand>
</feature>
<accession>A0A220VF98</accession>
<dbReference type="HAMAP" id="MF_00210">
    <property type="entry name" value="EPSP_synth"/>
    <property type="match status" value="1"/>
</dbReference>
<dbReference type="OrthoDB" id="9809920at2"/>
<keyword evidence="4 8" id="KW-0028">Amino-acid biosynthesis</keyword>
<comment type="catalytic activity">
    <reaction evidence="7">
        <text>3-phosphoshikimate + phosphoenolpyruvate = 5-O-(1-carboxyvinyl)-3-phosphoshikimate + phosphate</text>
        <dbReference type="Rhea" id="RHEA:21256"/>
        <dbReference type="ChEBI" id="CHEBI:43474"/>
        <dbReference type="ChEBI" id="CHEBI:57701"/>
        <dbReference type="ChEBI" id="CHEBI:58702"/>
        <dbReference type="ChEBI" id="CHEBI:145989"/>
        <dbReference type="EC" id="2.5.1.19"/>
    </reaction>
    <physiologicalReaction direction="left-to-right" evidence="7">
        <dbReference type="Rhea" id="RHEA:21257"/>
    </physiologicalReaction>
</comment>
<dbReference type="PANTHER" id="PTHR21090:SF5">
    <property type="entry name" value="PENTAFUNCTIONAL AROM POLYPEPTIDE"/>
    <property type="match status" value="1"/>
</dbReference>
<comment type="subunit">
    <text evidence="8">Monomer.</text>
</comment>
<evidence type="ECO:0000256" key="4">
    <source>
        <dbReference type="ARBA" id="ARBA00022605"/>
    </source>
</evidence>
<evidence type="ECO:0000313" key="10">
    <source>
        <dbReference type="EMBL" id="ASK78613.1"/>
    </source>
</evidence>
<dbReference type="EMBL" id="CP022355">
    <property type="protein sequence ID" value="ASK78613.1"/>
    <property type="molecule type" value="Genomic_DNA"/>
</dbReference>
<feature type="binding site" evidence="8">
    <location>
        <position position="343"/>
    </location>
    <ligand>
        <name>3-phosphoshikimate</name>
        <dbReference type="ChEBI" id="CHEBI:145989"/>
    </ligand>
</feature>
<dbReference type="GO" id="GO:0005737">
    <property type="term" value="C:cytoplasm"/>
    <property type="evidence" value="ECO:0007669"/>
    <property type="project" value="UniProtKB-SubCell"/>
</dbReference>
<feature type="binding site" evidence="8">
    <location>
        <position position="347"/>
    </location>
    <ligand>
        <name>phosphoenolpyruvate</name>
        <dbReference type="ChEBI" id="CHEBI:58702"/>
    </ligand>
</feature>
<feature type="binding site" evidence="8">
    <location>
        <position position="96"/>
    </location>
    <ligand>
        <name>phosphoenolpyruvate</name>
        <dbReference type="ChEBI" id="CHEBI:58702"/>
    </ligand>
</feature>
<dbReference type="Gene3D" id="3.65.10.10">
    <property type="entry name" value="Enolpyruvate transferase domain"/>
    <property type="match status" value="2"/>
</dbReference>
<dbReference type="GO" id="GO:0003866">
    <property type="term" value="F:3-phosphoshikimate 1-carboxyvinyltransferase activity"/>
    <property type="evidence" value="ECO:0007669"/>
    <property type="project" value="UniProtKB-UniRule"/>
</dbReference>
<feature type="binding site" evidence="8">
    <location>
        <position position="173"/>
    </location>
    <ligand>
        <name>phosphoenolpyruvate</name>
        <dbReference type="ChEBI" id="CHEBI:58702"/>
    </ligand>
</feature>
<feature type="binding site" evidence="8">
    <location>
        <position position="171"/>
    </location>
    <ligand>
        <name>3-phosphoshikimate</name>
        <dbReference type="ChEBI" id="CHEBI:145989"/>
    </ligand>
</feature>
<feature type="active site" description="Proton acceptor" evidence="8">
    <location>
        <position position="316"/>
    </location>
</feature>
<protein>
    <recommendedName>
        <fullName evidence="8">3-phosphoshikimate 1-carboxyvinyltransferase</fullName>
        <ecNumber evidence="8">2.5.1.19</ecNumber>
    </recommendedName>
    <alternativeName>
        <fullName evidence="8">5-enolpyruvylshikimate-3-phosphate synthase</fullName>
        <shortName evidence="8">EPSP synthase</shortName>
        <shortName evidence="8">EPSPS</shortName>
    </alternativeName>
</protein>
<dbReference type="Pfam" id="PF00275">
    <property type="entry name" value="EPSP_synthase"/>
    <property type="match status" value="1"/>
</dbReference>
<feature type="binding site" evidence="8">
    <location>
        <position position="414"/>
    </location>
    <ligand>
        <name>phosphoenolpyruvate</name>
        <dbReference type="ChEBI" id="CHEBI:58702"/>
    </ligand>
</feature>
<evidence type="ECO:0000256" key="2">
    <source>
        <dbReference type="ARBA" id="ARBA00009948"/>
    </source>
</evidence>
<dbReference type="KEGG" id="pmai:CF386_06145"/>
<dbReference type="InterPro" id="IPR023193">
    <property type="entry name" value="EPSP_synthase_CS"/>
</dbReference>
<evidence type="ECO:0000256" key="7">
    <source>
        <dbReference type="ARBA" id="ARBA00044633"/>
    </source>
</evidence>
<dbReference type="InterPro" id="IPR006264">
    <property type="entry name" value="EPSP_synthase"/>
</dbReference>
<sequence length="432" mass="47345">MKKLKIEPIQSVSGELDIPGSKSISNRVLLIAALASGNCHIHNLLDSDDVSYMLDALKKLGINLSLSDDKTQCSVVGNAGLFKNNESLELYLGNAGTAMRPLVAALAFSGGEYLLCGEPRMHERPIGDLVESLSQLGANIQYLNECGYPPLKIKKSNLSGSDNIFIKGNISSQFLTAILIVAPMLKKRILINIEDELVSKPYIDITLKIMEDFGVTVINNNYKTFEINGNQEYTSPSSYYIEGDASSASYFVAAAAISGGTLKINGIGNKSIQGDIGFLDLVEDSGAKIERFDNYVRVTSTKKIHPIDRDLNHIPDAAMTALILGLFSGKKTVIRNIYNWRVKETDRLSAMTHELRKIGAEVVEGKDFIEVSPIQKFNVAEIETYNDHRMAMCFSLIALSGTCVTIKNPSCVNKTFPNFFDILDSVAIRTVV</sequence>
<dbReference type="RefSeq" id="WP_089073521.1">
    <property type="nucleotide sequence ID" value="NZ_CBCSAM010000001.1"/>
</dbReference>
<gene>
    <name evidence="8 10" type="primary">aroA</name>
    <name evidence="10" type="ORF">CF386_06145</name>
</gene>
<dbReference type="PIRSF" id="PIRSF000505">
    <property type="entry name" value="EPSPS"/>
    <property type="match status" value="1"/>
</dbReference>
<evidence type="ECO:0000256" key="5">
    <source>
        <dbReference type="ARBA" id="ARBA00022679"/>
    </source>
</evidence>
<dbReference type="InterPro" id="IPR001986">
    <property type="entry name" value="Enolpyruvate_Tfrase_dom"/>
</dbReference>
<keyword evidence="6 8" id="KW-0057">Aromatic amino acid biosynthesis</keyword>
<feature type="binding site" evidence="8">
    <location>
        <position position="124"/>
    </location>
    <ligand>
        <name>phosphoenolpyruvate</name>
        <dbReference type="ChEBI" id="CHEBI:58702"/>
    </ligand>
</feature>
<comment type="subcellular location">
    <subcellularLocation>
        <location evidence="8">Cytoplasm</location>
    </subcellularLocation>
</comment>
<reference evidence="10 11" key="1">
    <citation type="journal article" date="2016" name="Int. J. Syst. Evol. Microbiol.">
        <title>Paraphotobacterium marinum gen. nov., sp. nov., a member of the family Vibrionaceae, isolated from surface seawater.</title>
        <authorList>
            <person name="Huang Z."/>
            <person name="Dong C."/>
            <person name="Shao Z."/>
        </authorList>
    </citation>
    <scope>NUCLEOTIDE SEQUENCE [LARGE SCALE GENOMIC DNA]</scope>
    <source>
        <strain evidence="10 11">NSCS20N07D</strain>
    </source>
</reference>
<evidence type="ECO:0000256" key="8">
    <source>
        <dbReference type="HAMAP-Rule" id="MF_00210"/>
    </source>
</evidence>